<dbReference type="Proteomes" id="UP001303760">
    <property type="component" value="Unassembled WGS sequence"/>
</dbReference>
<dbReference type="EMBL" id="MU860120">
    <property type="protein sequence ID" value="KAK4237845.1"/>
    <property type="molecule type" value="Genomic_DNA"/>
</dbReference>
<keyword evidence="3" id="KW-1185">Reference proteome</keyword>
<evidence type="ECO:0000256" key="1">
    <source>
        <dbReference type="SAM" id="MobiDB-lite"/>
    </source>
</evidence>
<comment type="caution">
    <text evidence="2">The sequence shown here is derived from an EMBL/GenBank/DDBJ whole genome shotgun (WGS) entry which is preliminary data.</text>
</comment>
<proteinExistence type="predicted"/>
<name>A0AAN7HDR4_9PEZI</name>
<evidence type="ECO:0000313" key="2">
    <source>
        <dbReference type="EMBL" id="KAK4237845.1"/>
    </source>
</evidence>
<dbReference type="AlphaFoldDB" id="A0AAN7HDR4"/>
<protein>
    <submittedName>
        <fullName evidence="2">Uncharacterized protein</fullName>
    </submittedName>
</protein>
<reference evidence="2" key="2">
    <citation type="submission" date="2023-05" db="EMBL/GenBank/DDBJ databases">
        <authorList>
            <consortium name="Lawrence Berkeley National Laboratory"/>
            <person name="Steindorff A."/>
            <person name="Hensen N."/>
            <person name="Bonometti L."/>
            <person name="Westerberg I."/>
            <person name="Brannstrom I.O."/>
            <person name="Guillou S."/>
            <person name="Cros-Aarteil S."/>
            <person name="Calhoun S."/>
            <person name="Haridas S."/>
            <person name="Kuo A."/>
            <person name="Mondo S."/>
            <person name="Pangilinan J."/>
            <person name="Riley R."/>
            <person name="Labutti K."/>
            <person name="Andreopoulos B."/>
            <person name="Lipzen A."/>
            <person name="Chen C."/>
            <person name="Yanf M."/>
            <person name="Daum C."/>
            <person name="Ng V."/>
            <person name="Clum A."/>
            <person name="Ohm R."/>
            <person name="Martin F."/>
            <person name="Silar P."/>
            <person name="Natvig D."/>
            <person name="Lalanne C."/>
            <person name="Gautier V."/>
            <person name="Ament-Velasquez S.L."/>
            <person name="Kruys A."/>
            <person name="Hutchinson M.I."/>
            <person name="Powell A.J."/>
            <person name="Barry K."/>
            <person name="Miller A.N."/>
            <person name="Grigoriev I.V."/>
            <person name="Debuchy R."/>
            <person name="Gladieux P."/>
            <person name="Thoren M.H."/>
            <person name="Johannesson H."/>
        </authorList>
    </citation>
    <scope>NUCLEOTIDE SEQUENCE</scope>
    <source>
        <strain evidence="2">CBS 532.94</strain>
    </source>
</reference>
<evidence type="ECO:0000313" key="3">
    <source>
        <dbReference type="Proteomes" id="UP001303760"/>
    </source>
</evidence>
<gene>
    <name evidence="2" type="ORF">C8A03DRAFT_15649</name>
</gene>
<reference evidence="2" key="1">
    <citation type="journal article" date="2023" name="Mol. Phylogenet. Evol.">
        <title>Genome-scale phylogeny and comparative genomics of the fungal order Sordariales.</title>
        <authorList>
            <person name="Hensen N."/>
            <person name="Bonometti L."/>
            <person name="Westerberg I."/>
            <person name="Brannstrom I.O."/>
            <person name="Guillou S."/>
            <person name="Cros-Aarteil S."/>
            <person name="Calhoun S."/>
            <person name="Haridas S."/>
            <person name="Kuo A."/>
            <person name="Mondo S."/>
            <person name="Pangilinan J."/>
            <person name="Riley R."/>
            <person name="LaButti K."/>
            <person name="Andreopoulos B."/>
            <person name="Lipzen A."/>
            <person name="Chen C."/>
            <person name="Yan M."/>
            <person name="Daum C."/>
            <person name="Ng V."/>
            <person name="Clum A."/>
            <person name="Steindorff A."/>
            <person name="Ohm R.A."/>
            <person name="Martin F."/>
            <person name="Silar P."/>
            <person name="Natvig D.O."/>
            <person name="Lalanne C."/>
            <person name="Gautier V."/>
            <person name="Ament-Velasquez S.L."/>
            <person name="Kruys A."/>
            <person name="Hutchinson M.I."/>
            <person name="Powell A.J."/>
            <person name="Barry K."/>
            <person name="Miller A.N."/>
            <person name="Grigoriev I.V."/>
            <person name="Debuchy R."/>
            <person name="Gladieux P."/>
            <person name="Hiltunen Thoren M."/>
            <person name="Johannesson H."/>
        </authorList>
    </citation>
    <scope>NUCLEOTIDE SEQUENCE</scope>
    <source>
        <strain evidence="2">CBS 532.94</strain>
    </source>
</reference>
<accession>A0AAN7HDR4</accession>
<sequence>MSRNGNITSFFKPVSKSSQSPQPKTSRREASPTPPPPSPSPLPALLSSSPPEPASTVRDRNTVIRGSDEEDEDDFSSDDDDFPSLFPKPSGSTVPPRPAVKAGNVYATPKAKRRAVEFHSSPLSINTRHKFDIKALLKHAEADNVIEESEQRTAALLAEESPTASGRRMGDAESVTLHDSMLEVLSDPEGSQDEGNRARLLRAVRRTEAAVGRKEWYFFDHHRQPSSTAIEVRPTFPKDKATGVWALLAPESHRSEVFGDGLAFRIQSKMHSLPDEIFQWVLNEATHERRKKLRDEYLRLLGACPDQIEELMNEDLVLELFRDLGASERALGAASQPGKGSENGAPYPEHNRIRLQTVLRILAETAHALKIKVLTRAMSILLRLGIDNIVREDYAISTGFQDALLRVVLAVPWRSWNNFCGHVSESLYTHTVDATLRWNAVSAIPLLHPKLVELRRRLALVFVFDDTRRAFSAPEETFSMRSIIDRLDQADEFIVDRASTDYFELLALSEMLSVAVGDGSPPGDDASLEAIKQYNAEVDELAQRIRFMWSNIHEQGAAYMSRMEARVQLKDFERKLQHVVRTRPPPKEDIFGLHAREDEVERPRQQQFMQRFLSKSQPPPKTP</sequence>
<feature type="region of interest" description="Disordered" evidence="1">
    <location>
        <begin position="585"/>
        <end position="604"/>
    </location>
</feature>
<feature type="region of interest" description="Disordered" evidence="1">
    <location>
        <begin position="1"/>
        <end position="101"/>
    </location>
</feature>
<feature type="compositionally biased region" description="Acidic residues" evidence="1">
    <location>
        <begin position="68"/>
        <end position="82"/>
    </location>
</feature>
<feature type="compositionally biased region" description="Low complexity" evidence="1">
    <location>
        <begin position="9"/>
        <end position="24"/>
    </location>
</feature>
<feature type="compositionally biased region" description="Pro residues" evidence="1">
    <location>
        <begin position="32"/>
        <end position="42"/>
    </location>
</feature>
<organism evidence="2 3">
    <name type="scientific">Achaetomium macrosporum</name>
    <dbReference type="NCBI Taxonomy" id="79813"/>
    <lineage>
        <taxon>Eukaryota</taxon>
        <taxon>Fungi</taxon>
        <taxon>Dikarya</taxon>
        <taxon>Ascomycota</taxon>
        <taxon>Pezizomycotina</taxon>
        <taxon>Sordariomycetes</taxon>
        <taxon>Sordariomycetidae</taxon>
        <taxon>Sordariales</taxon>
        <taxon>Chaetomiaceae</taxon>
        <taxon>Achaetomium</taxon>
    </lineage>
</organism>